<name>A0A9D5D868_9LILI</name>
<proteinExistence type="predicted"/>
<dbReference type="Pfam" id="PF00561">
    <property type="entry name" value="Abhydrolase_1"/>
    <property type="match status" value="1"/>
</dbReference>
<gene>
    <name evidence="2" type="ORF">J5N97_005451</name>
</gene>
<dbReference type="PANTHER" id="PTHR42103">
    <property type="entry name" value="ALPHA/BETA-HYDROLASES SUPERFAMILY PROTEIN"/>
    <property type="match status" value="1"/>
</dbReference>
<dbReference type="AlphaFoldDB" id="A0A9D5D868"/>
<evidence type="ECO:0000313" key="2">
    <source>
        <dbReference type="EMBL" id="KAJ0987095.1"/>
    </source>
</evidence>
<reference evidence="2" key="1">
    <citation type="submission" date="2021-03" db="EMBL/GenBank/DDBJ databases">
        <authorList>
            <person name="Li Z."/>
            <person name="Yang C."/>
        </authorList>
    </citation>
    <scope>NUCLEOTIDE SEQUENCE</scope>
    <source>
        <strain evidence="2">Dzin_1.0</strain>
        <tissue evidence="2">Leaf</tissue>
    </source>
</reference>
<accession>A0A9D5D868</accession>
<dbReference type="Proteomes" id="UP001085076">
    <property type="component" value="Miscellaneous, Linkage group lg01"/>
</dbReference>
<reference evidence="2" key="2">
    <citation type="journal article" date="2022" name="Hortic Res">
        <title>The genome of Dioscorea zingiberensis sheds light on the biosynthesis, origin and evolution of the medicinally important diosgenin saponins.</title>
        <authorList>
            <person name="Li Y."/>
            <person name="Tan C."/>
            <person name="Li Z."/>
            <person name="Guo J."/>
            <person name="Li S."/>
            <person name="Chen X."/>
            <person name="Wang C."/>
            <person name="Dai X."/>
            <person name="Yang H."/>
            <person name="Song W."/>
            <person name="Hou L."/>
            <person name="Xu J."/>
            <person name="Tong Z."/>
            <person name="Xu A."/>
            <person name="Yuan X."/>
            <person name="Wang W."/>
            <person name="Yang Q."/>
            <person name="Chen L."/>
            <person name="Sun Z."/>
            <person name="Wang K."/>
            <person name="Pan B."/>
            <person name="Chen J."/>
            <person name="Bao Y."/>
            <person name="Liu F."/>
            <person name="Qi X."/>
            <person name="Gang D.R."/>
            <person name="Wen J."/>
            <person name="Li J."/>
        </authorList>
    </citation>
    <scope>NUCLEOTIDE SEQUENCE</scope>
    <source>
        <strain evidence="2">Dzin_1.0</strain>
    </source>
</reference>
<dbReference type="InterPro" id="IPR000073">
    <property type="entry name" value="AB_hydrolase_1"/>
</dbReference>
<comment type="caution">
    <text evidence="2">The sequence shown here is derived from an EMBL/GenBank/DDBJ whole genome shotgun (WGS) entry which is preliminary data.</text>
</comment>
<feature type="domain" description="AB hydrolase-1" evidence="1">
    <location>
        <begin position="51"/>
        <end position="123"/>
    </location>
</feature>
<dbReference type="OrthoDB" id="10260961at2759"/>
<protein>
    <recommendedName>
        <fullName evidence="1">AB hydrolase-1 domain-containing protein</fullName>
    </recommendedName>
</protein>
<dbReference type="PANTHER" id="PTHR42103:SF2">
    <property type="entry name" value="AB HYDROLASE-1 DOMAIN-CONTAINING PROTEIN"/>
    <property type="match status" value="1"/>
</dbReference>
<dbReference type="InterPro" id="IPR029058">
    <property type="entry name" value="AB_hydrolase_fold"/>
</dbReference>
<evidence type="ECO:0000259" key="1">
    <source>
        <dbReference type="Pfam" id="PF00561"/>
    </source>
</evidence>
<dbReference type="Gene3D" id="3.40.50.1820">
    <property type="entry name" value="alpha/beta hydrolase"/>
    <property type="match status" value="1"/>
</dbReference>
<evidence type="ECO:0000313" key="3">
    <source>
        <dbReference type="Proteomes" id="UP001085076"/>
    </source>
</evidence>
<sequence>MEFVSIESSDGVKLSARLFKASSTGNEGKSNLAVVLVHPYTVLGGCQGLLRGIAMGVAERGFTALTFDMRGAGRSSGRASLTGFAEIQDVIGVCKWVVENLKPDGIVLVGSSAGAPIAGSAVDKIGQVVAYVSLGYPFGWTASILFGRHHEAILRSQKPKLFVMGTKDGFTSVKQLQNKLKAAAGRVETQLLDGVSHFQMEGPAYDEQMAELITKFIQSL</sequence>
<dbReference type="SUPFAM" id="SSF53474">
    <property type="entry name" value="alpha/beta-Hydrolases"/>
    <property type="match status" value="1"/>
</dbReference>
<dbReference type="EMBL" id="JAGGNH010000001">
    <property type="protein sequence ID" value="KAJ0987095.1"/>
    <property type="molecule type" value="Genomic_DNA"/>
</dbReference>
<organism evidence="2 3">
    <name type="scientific">Dioscorea zingiberensis</name>
    <dbReference type="NCBI Taxonomy" id="325984"/>
    <lineage>
        <taxon>Eukaryota</taxon>
        <taxon>Viridiplantae</taxon>
        <taxon>Streptophyta</taxon>
        <taxon>Embryophyta</taxon>
        <taxon>Tracheophyta</taxon>
        <taxon>Spermatophyta</taxon>
        <taxon>Magnoliopsida</taxon>
        <taxon>Liliopsida</taxon>
        <taxon>Dioscoreales</taxon>
        <taxon>Dioscoreaceae</taxon>
        <taxon>Dioscorea</taxon>
    </lineage>
</organism>
<keyword evidence="3" id="KW-1185">Reference proteome</keyword>